<protein>
    <submittedName>
        <fullName evidence="1">Uncharacterized protein</fullName>
    </submittedName>
</protein>
<accession>A0AA39FAL8</accession>
<dbReference type="Proteomes" id="UP001168990">
    <property type="component" value="Unassembled WGS sequence"/>
</dbReference>
<sequence>MMDSIKWKLNRCKSDENSPFLYEIGGHITIYMKNVENPDISFRQVIKSLPLVIVGHLIHQHECWINAGALIAEHLTKKFVPRALNWIDNDADWNSLNMKYKFETHIKGYSSQSINFDDDPTILYETSIGEWHKYPYRVEYTFLFNISSLAKKNFKWLGYPNTDGYKLRDQRFKTYINTIINSQSTEPLYWLYDVYKAMESVMFLVE</sequence>
<evidence type="ECO:0000313" key="2">
    <source>
        <dbReference type="Proteomes" id="UP001168990"/>
    </source>
</evidence>
<name>A0AA39FAL8_9HYME</name>
<keyword evidence="2" id="KW-1185">Reference proteome</keyword>
<organism evidence="1 2">
    <name type="scientific">Microctonus aethiopoides</name>
    <dbReference type="NCBI Taxonomy" id="144406"/>
    <lineage>
        <taxon>Eukaryota</taxon>
        <taxon>Metazoa</taxon>
        <taxon>Ecdysozoa</taxon>
        <taxon>Arthropoda</taxon>
        <taxon>Hexapoda</taxon>
        <taxon>Insecta</taxon>
        <taxon>Pterygota</taxon>
        <taxon>Neoptera</taxon>
        <taxon>Endopterygota</taxon>
        <taxon>Hymenoptera</taxon>
        <taxon>Apocrita</taxon>
        <taxon>Ichneumonoidea</taxon>
        <taxon>Braconidae</taxon>
        <taxon>Euphorinae</taxon>
        <taxon>Microctonus</taxon>
    </lineage>
</organism>
<dbReference type="AlphaFoldDB" id="A0AA39FAL8"/>
<reference evidence="1" key="2">
    <citation type="submission" date="2023-03" db="EMBL/GenBank/DDBJ databases">
        <authorList>
            <person name="Inwood S.N."/>
            <person name="Skelly J.G."/>
            <person name="Guhlin J."/>
            <person name="Harrop T.W.R."/>
            <person name="Goldson S.G."/>
            <person name="Dearden P.K."/>
        </authorList>
    </citation>
    <scope>NUCLEOTIDE SEQUENCE</scope>
    <source>
        <strain evidence="1">Irish</strain>
        <tissue evidence="1">Whole body</tissue>
    </source>
</reference>
<proteinExistence type="predicted"/>
<gene>
    <name evidence="1" type="ORF">PV328_004496</name>
</gene>
<dbReference type="EMBL" id="JAQQBS010001422">
    <property type="protein sequence ID" value="KAK0166040.1"/>
    <property type="molecule type" value="Genomic_DNA"/>
</dbReference>
<comment type="caution">
    <text evidence="1">The sequence shown here is derived from an EMBL/GenBank/DDBJ whole genome shotgun (WGS) entry which is preliminary data.</text>
</comment>
<reference evidence="1" key="1">
    <citation type="journal article" date="2023" name="bioRxiv">
        <title>Scaffold-level genome assemblies of two parasitoid biocontrol wasps reveal the parthenogenesis mechanism and an associated novel virus.</title>
        <authorList>
            <person name="Inwood S."/>
            <person name="Skelly J."/>
            <person name="Guhlin J."/>
            <person name="Harrop T."/>
            <person name="Goldson S."/>
            <person name="Dearden P."/>
        </authorList>
    </citation>
    <scope>NUCLEOTIDE SEQUENCE</scope>
    <source>
        <strain evidence="1">Irish</strain>
        <tissue evidence="1">Whole body</tissue>
    </source>
</reference>
<evidence type="ECO:0000313" key="1">
    <source>
        <dbReference type="EMBL" id="KAK0166040.1"/>
    </source>
</evidence>